<comment type="caution">
    <text evidence="1">The sequence shown here is derived from an EMBL/GenBank/DDBJ whole genome shotgun (WGS) entry which is preliminary data.</text>
</comment>
<evidence type="ECO:0000313" key="2">
    <source>
        <dbReference type="Proteomes" id="UP001529510"/>
    </source>
</evidence>
<reference evidence="1 2" key="1">
    <citation type="submission" date="2024-05" db="EMBL/GenBank/DDBJ databases">
        <title>Genome sequencing and assembly of Indian major carp, Cirrhinus mrigala (Hamilton, 1822).</title>
        <authorList>
            <person name="Mohindra V."/>
            <person name="Chowdhury L.M."/>
            <person name="Lal K."/>
            <person name="Jena J.K."/>
        </authorList>
    </citation>
    <scope>NUCLEOTIDE SEQUENCE [LARGE SCALE GENOMIC DNA]</scope>
    <source>
        <strain evidence="1">CM1030</strain>
        <tissue evidence="1">Blood</tissue>
    </source>
</reference>
<name>A0ABD0RV89_CIRMR</name>
<feature type="non-terminal residue" evidence="1">
    <location>
        <position position="1"/>
    </location>
</feature>
<dbReference type="EMBL" id="JAMKFB020000001">
    <property type="protein sequence ID" value="KAL0202251.1"/>
    <property type="molecule type" value="Genomic_DNA"/>
</dbReference>
<accession>A0ABD0RV89</accession>
<dbReference type="AlphaFoldDB" id="A0ABD0RV89"/>
<sequence length="56" mass="6483">RDRISACFWEKWTSSSQYQRLKGPSRLSSATDANANDCYGMGLQQSKRIGYWNMCE</sequence>
<feature type="non-terminal residue" evidence="1">
    <location>
        <position position="56"/>
    </location>
</feature>
<evidence type="ECO:0000313" key="1">
    <source>
        <dbReference type="EMBL" id="KAL0202251.1"/>
    </source>
</evidence>
<organism evidence="1 2">
    <name type="scientific">Cirrhinus mrigala</name>
    <name type="common">Mrigala</name>
    <dbReference type="NCBI Taxonomy" id="683832"/>
    <lineage>
        <taxon>Eukaryota</taxon>
        <taxon>Metazoa</taxon>
        <taxon>Chordata</taxon>
        <taxon>Craniata</taxon>
        <taxon>Vertebrata</taxon>
        <taxon>Euteleostomi</taxon>
        <taxon>Actinopterygii</taxon>
        <taxon>Neopterygii</taxon>
        <taxon>Teleostei</taxon>
        <taxon>Ostariophysi</taxon>
        <taxon>Cypriniformes</taxon>
        <taxon>Cyprinidae</taxon>
        <taxon>Labeoninae</taxon>
        <taxon>Labeonini</taxon>
        <taxon>Cirrhinus</taxon>
    </lineage>
</organism>
<gene>
    <name evidence="1" type="ORF">M9458_000269</name>
</gene>
<protein>
    <submittedName>
        <fullName evidence="1">Uncharacterized protein</fullName>
    </submittedName>
</protein>
<proteinExistence type="predicted"/>
<dbReference type="Proteomes" id="UP001529510">
    <property type="component" value="Unassembled WGS sequence"/>
</dbReference>
<keyword evidence="2" id="KW-1185">Reference proteome</keyword>